<dbReference type="Proteomes" id="UP001139353">
    <property type="component" value="Unassembled WGS sequence"/>
</dbReference>
<dbReference type="RefSeq" id="WP_275681519.1">
    <property type="nucleotide sequence ID" value="NZ_JAJLJH010000001.1"/>
</dbReference>
<evidence type="ECO:0000313" key="1">
    <source>
        <dbReference type="EMBL" id="MCK9685520.1"/>
    </source>
</evidence>
<dbReference type="PANTHER" id="PTHR30164">
    <property type="entry name" value="MTFA PEPTIDASE"/>
    <property type="match status" value="1"/>
</dbReference>
<organism evidence="1 2">
    <name type="scientific">Scleromatobacter humisilvae</name>
    <dbReference type="NCBI Taxonomy" id="2897159"/>
    <lineage>
        <taxon>Bacteria</taxon>
        <taxon>Pseudomonadati</taxon>
        <taxon>Pseudomonadota</taxon>
        <taxon>Betaproteobacteria</taxon>
        <taxon>Burkholderiales</taxon>
        <taxon>Sphaerotilaceae</taxon>
        <taxon>Scleromatobacter</taxon>
    </lineage>
</organism>
<dbReference type="InterPro" id="IPR024079">
    <property type="entry name" value="MetalloPept_cat_dom_sf"/>
</dbReference>
<sequence>MPLAIVLVAALLLVAAIAGGPRWRAWRRQAWASRPFPAAWRHILRRRVPLYRLLPADLQQQLRRRILVFLAEKPFLGCAGLEVTDEMRVTIAAHACLLRLNRGGALFPELKQILVYPGAFLVDRVHASPGGVLREERRALAGESWQQGQVILSWQDVLDGARLPDDGHNVVLHEFAHQLDQESGAANGAPRLASRAAHARWADVMSREFASLQARIRARDAARARAQAEWSWLGPSPEAPPPPEPVDLISDYGATNEAEFFAVVTEVFFEQAGALALRHPALFALLADYYAVDPRTWHAPLH</sequence>
<dbReference type="Gene3D" id="3.40.390.10">
    <property type="entry name" value="Collagenase (Catalytic Domain)"/>
    <property type="match status" value="1"/>
</dbReference>
<protein>
    <submittedName>
        <fullName evidence="1">Zinc-dependent peptidase</fullName>
    </submittedName>
</protein>
<reference evidence="1" key="1">
    <citation type="submission" date="2021-11" db="EMBL/GenBank/DDBJ databases">
        <title>BS-T2-15 a new species belonging to the Comamonadaceae family isolated from the soil of a French oak forest.</title>
        <authorList>
            <person name="Mieszkin S."/>
            <person name="Alain K."/>
        </authorList>
    </citation>
    <scope>NUCLEOTIDE SEQUENCE</scope>
    <source>
        <strain evidence="1">BS-T2-15</strain>
    </source>
</reference>
<accession>A0A9X2C1Z9</accession>
<dbReference type="EMBL" id="JAJLJH010000001">
    <property type="protein sequence ID" value="MCK9685520.1"/>
    <property type="molecule type" value="Genomic_DNA"/>
</dbReference>
<dbReference type="SUPFAM" id="SSF55486">
    <property type="entry name" value="Metalloproteases ('zincins'), catalytic domain"/>
    <property type="match status" value="1"/>
</dbReference>
<name>A0A9X2C1Z9_9BURK</name>
<proteinExistence type="predicted"/>
<dbReference type="GO" id="GO:0008237">
    <property type="term" value="F:metallopeptidase activity"/>
    <property type="evidence" value="ECO:0007669"/>
    <property type="project" value="InterPro"/>
</dbReference>
<dbReference type="GO" id="GO:0004177">
    <property type="term" value="F:aminopeptidase activity"/>
    <property type="evidence" value="ECO:0007669"/>
    <property type="project" value="TreeGrafter"/>
</dbReference>
<dbReference type="PANTHER" id="PTHR30164:SF2">
    <property type="entry name" value="PROTEIN MTFA"/>
    <property type="match status" value="1"/>
</dbReference>
<dbReference type="GO" id="GO:0005829">
    <property type="term" value="C:cytosol"/>
    <property type="evidence" value="ECO:0007669"/>
    <property type="project" value="TreeGrafter"/>
</dbReference>
<keyword evidence="2" id="KW-1185">Reference proteome</keyword>
<dbReference type="Gene3D" id="1.10.472.150">
    <property type="entry name" value="Glucose-regulated metallo-peptidase M90, N-terminal domain"/>
    <property type="match status" value="1"/>
</dbReference>
<dbReference type="InterPro" id="IPR042252">
    <property type="entry name" value="MtfA_N"/>
</dbReference>
<dbReference type="InterPro" id="IPR010384">
    <property type="entry name" value="MtfA_fam"/>
</dbReference>
<evidence type="ECO:0000313" key="2">
    <source>
        <dbReference type="Proteomes" id="UP001139353"/>
    </source>
</evidence>
<dbReference type="CDD" id="cd20169">
    <property type="entry name" value="Peptidase_M90_mtfA"/>
    <property type="match status" value="1"/>
</dbReference>
<dbReference type="Pfam" id="PF06167">
    <property type="entry name" value="Peptidase_M90"/>
    <property type="match status" value="1"/>
</dbReference>
<gene>
    <name evidence="1" type="ORF">LPC04_07340</name>
</gene>
<dbReference type="AlphaFoldDB" id="A0A9X2C1Z9"/>
<comment type="caution">
    <text evidence="1">The sequence shown here is derived from an EMBL/GenBank/DDBJ whole genome shotgun (WGS) entry which is preliminary data.</text>
</comment>